<organism evidence="1 2">
    <name type="scientific">Morchella conica CCBAS932</name>
    <dbReference type="NCBI Taxonomy" id="1392247"/>
    <lineage>
        <taxon>Eukaryota</taxon>
        <taxon>Fungi</taxon>
        <taxon>Dikarya</taxon>
        <taxon>Ascomycota</taxon>
        <taxon>Pezizomycotina</taxon>
        <taxon>Pezizomycetes</taxon>
        <taxon>Pezizales</taxon>
        <taxon>Morchellaceae</taxon>
        <taxon>Morchella</taxon>
    </lineage>
</organism>
<evidence type="ECO:0000313" key="1">
    <source>
        <dbReference type="EMBL" id="RPB13174.1"/>
    </source>
</evidence>
<dbReference type="InParanoid" id="A0A3N4KRE5"/>
<accession>A0A3N4KRE5</accession>
<sequence length="149" mass="17246">MIKQVKITPGQALSNNGNIRKIRKRDGKEDILQLRTYNSMIFKWFILPVSMDKSVYEYDLGLSPYYVNDSMYISVYGPLKFVCRNLGFKEHTSYWSATVQYFKLKYVLQGKCSSVCALGTVHALLTLLNDRHFHPARKYIPHVSTTLRG</sequence>
<dbReference type="AlphaFoldDB" id="A0A3N4KRE5"/>
<dbReference type="Proteomes" id="UP000277580">
    <property type="component" value="Unassembled WGS sequence"/>
</dbReference>
<proteinExistence type="predicted"/>
<protein>
    <submittedName>
        <fullName evidence="1">Uncharacterized protein</fullName>
    </submittedName>
</protein>
<keyword evidence="2" id="KW-1185">Reference proteome</keyword>
<name>A0A3N4KRE5_9PEZI</name>
<evidence type="ECO:0000313" key="2">
    <source>
        <dbReference type="Proteomes" id="UP000277580"/>
    </source>
</evidence>
<reference evidence="1 2" key="1">
    <citation type="journal article" date="2018" name="Nat. Ecol. Evol.">
        <title>Pezizomycetes genomes reveal the molecular basis of ectomycorrhizal truffle lifestyle.</title>
        <authorList>
            <person name="Murat C."/>
            <person name="Payen T."/>
            <person name="Noel B."/>
            <person name="Kuo A."/>
            <person name="Morin E."/>
            <person name="Chen J."/>
            <person name="Kohler A."/>
            <person name="Krizsan K."/>
            <person name="Balestrini R."/>
            <person name="Da Silva C."/>
            <person name="Montanini B."/>
            <person name="Hainaut M."/>
            <person name="Levati E."/>
            <person name="Barry K.W."/>
            <person name="Belfiori B."/>
            <person name="Cichocki N."/>
            <person name="Clum A."/>
            <person name="Dockter R.B."/>
            <person name="Fauchery L."/>
            <person name="Guy J."/>
            <person name="Iotti M."/>
            <person name="Le Tacon F."/>
            <person name="Lindquist E.A."/>
            <person name="Lipzen A."/>
            <person name="Malagnac F."/>
            <person name="Mello A."/>
            <person name="Molinier V."/>
            <person name="Miyauchi S."/>
            <person name="Poulain J."/>
            <person name="Riccioni C."/>
            <person name="Rubini A."/>
            <person name="Sitrit Y."/>
            <person name="Splivallo R."/>
            <person name="Traeger S."/>
            <person name="Wang M."/>
            <person name="Zifcakova L."/>
            <person name="Wipf D."/>
            <person name="Zambonelli A."/>
            <person name="Paolocci F."/>
            <person name="Nowrousian M."/>
            <person name="Ottonello S."/>
            <person name="Baldrian P."/>
            <person name="Spatafora J.W."/>
            <person name="Henrissat B."/>
            <person name="Nagy L.G."/>
            <person name="Aury J.M."/>
            <person name="Wincker P."/>
            <person name="Grigoriev I.V."/>
            <person name="Bonfante P."/>
            <person name="Martin F.M."/>
        </authorList>
    </citation>
    <scope>NUCLEOTIDE SEQUENCE [LARGE SCALE GENOMIC DNA]</scope>
    <source>
        <strain evidence="1 2">CCBAS932</strain>
    </source>
</reference>
<gene>
    <name evidence="1" type="ORF">P167DRAFT_544849</name>
</gene>
<dbReference type="EMBL" id="ML119124">
    <property type="protein sequence ID" value="RPB13174.1"/>
    <property type="molecule type" value="Genomic_DNA"/>
</dbReference>